<dbReference type="AlphaFoldDB" id="A0AAN9IT12"/>
<feature type="domain" description="RRM" evidence="3">
    <location>
        <begin position="78"/>
        <end position="156"/>
    </location>
</feature>
<dbReference type="GO" id="GO:1901259">
    <property type="term" value="P:chloroplast rRNA processing"/>
    <property type="evidence" value="ECO:0007669"/>
    <property type="project" value="TreeGrafter"/>
</dbReference>
<evidence type="ECO:0000313" key="4">
    <source>
        <dbReference type="EMBL" id="KAK7285727.1"/>
    </source>
</evidence>
<dbReference type="PROSITE" id="PS50102">
    <property type="entry name" value="RRM"/>
    <property type="match status" value="2"/>
</dbReference>
<dbReference type="GO" id="GO:0009535">
    <property type="term" value="C:chloroplast thylakoid membrane"/>
    <property type="evidence" value="ECO:0007669"/>
    <property type="project" value="TreeGrafter"/>
</dbReference>
<keyword evidence="5" id="KW-1185">Reference proteome</keyword>
<dbReference type="InterPro" id="IPR050502">
    <property type="entry name" value="Euk_RNA-bind_prot"/>
</dbReference>
<dbReference type="InterPro" id="IPR012677">
    <property type="entry name" value="Nucleotide-bd_a/b_plait_sf"/>
</dbReference>
<organism evidence="4 5">
    <name type="scientific">Clitoria ternatea</name>
    <name type="common">Butterfly pea</name>
    <dbReference type="NCBI Taxonomy" id="43366"/>
    <lineage>
        <taxon>Eukaryota</taxon>
        <taxon>Viridiplantae</taxon>
        <taxon>Streptophyta</taxon>
        <taxon>Embryophyta</taxon>
        <taxon>Tracheophyta</taxon>
        <taxon>Spermatophyta</taxon>
        <taxon>Magnoliopsida</taxon>
        <taxon>eudicotyledons</taxon>
        <taxon>Gunneridae</taxon>
        <taxon>Pentapetalae</taxon>
        <taxon>rosids</taxon>
        <taxon>fabids</taxon>
        <taxon>Fabales</taxon>
        <taxon>Fabaceae</taxon>
        <taxon>Papilionoideae</taxon>
        <taxon>50 kb inversion clade</taxon>
        <taxon>NPAAA clade</taxon>
        <taxon>indigoferoid/millettioid clade</taxon>
        <taxon>Phaseoleae</taxon>
        <taxon>Clitoria</taxon>
    </lineage>
</organism>
<evidence type="ECO:0000256" key="1">
    <source>
        <dbReference type="ARBA" id="ARBA00022884"/>
    </source>
</evidence>
<dbReference type="GO" id="GO:0003729">
    <property type="term" value="F:mRNA binding"/>
    <property type="evidence" value="ECO:0007669"/>
    <property type="project" value="TreeGrafter"/>
</dbReference>
<accession>A0AAN9IT12</accession>
<gene>
    <name evidence="4" type="ORF">RJT34_20506</name>
</gene>
<feature type="domain" description="RRM" evidence="3">
    <location>
        <begin position="181"/>
        <end position="258"/>
    </location>
</feature>
<dbReference type="SMART" id="SM00360">
    <property type="entry name" value="RRM"/>
    <property type="match status" value="2"/>
</dbReference>
<evidence type="ECO:0000259" key="3">
    <source>
        <dbReference type="PROSITE" id="PS50102"/>
    </source>
</evidence>
<name>A0AAN9IT12_CLITE</name>
<dbReference type="Proteomes" id="UP001359559">
    <property type="component" value="Unassembled WGS sequence"/>
</dbReference>
<dbReference type="PANTHER" id="PTHR48025">
    <property type="entry name" value="OS02G0815200 PROTEIN"/>
    <property type="match status" value="1"/>
</dbReference>
<dbReference type="Pfam" id="PF00076">
    <property type="entry name" value="RRM_1"/>
    <property type="match status" value="2"/>
</dbReference>
<evidence type="ECO:0000313" key="5">
    <source>
        <dbReference type="Proteomes" id="UP001359559"/>
    </source>
</evidence>
<protein>
    <recommendedName>
        <fullName evidence="3">RRM domain-containing protein</fullName>
    </recommendedName>
</protein>
<dbReference type="PANTHER" id="PTHR48025:SF7">
    <property type="entry name" value="RNA-BINDING (RRM_RBD_RNP MOTIFS) FAMILY PROTEIN"/>
    <property type="match status" value="1"/>
</dbReference>
<comment type="caution">
    <text evidence="4">The sequence shown here is derived from an EMBL/GenBank/DDBJ whole genome shotgun (WGS) entry which is preliminary data.</text>
</comment>
<dbReference type="SUPFAM" id="SSF54928">
    <property type="entry name" value="RNA-binding domain, RBD"/>
    <property type="match status" value="2"/>
</dbReference>
<dbReference type="Gene3D" id="3.30.70.330">
    <property type="match status" value="2"/>
</dbReference>
<evidence type="ECO:0000256" key="2">
    <source>
        <dbReference type="PROSITE-ProRule" id="PRU00176"/>
    </source>
</evidence>
<reference evidence="4 5" key="1">
    <citation type="submission" date="2024-01" db="EMBL/GenBank/DDBJ databases">
        <title>The genomes of 5 underutilized Papilionoideae crops provide insights into root nodulation and disease resistance.</title>
        <authorList>
            <person name="Yuan L."/>
        </authorList>
    </citation>
    <scope>NUCLEOTIDE SEQUENCE [LARGE SCALE GENOMIC DNA]</scope>
    <source>
        <strain evidence="4">LY-2023</strain>
        <tissue evidence="4">Leaf</tissue>
    </source>
</reference>
<dbReference type="EMBL" id="JAYKXN010000005">
    <property type="protein sequence ID" value="KAK7285727.1"/>
    <property type="molecule type" value="Genomic_DNA"/>
</dbReference>
<dbReference type="InterPro" id="IPR000504">
    <property type="entry name" value="RRM_dom"/>
</dbReference>
<sequence length="267" mass="29471">MSSLSLTFASSSLLLQHHNPSLPLPPKPFVLCCGGHFPSSSSSCFVAAGSSKSRVLTASATALELETEEEKQLKPRPTEVYVCNIPRSCDTEQLLEMFNPHGTVLSVQVSRNVETGQSRGTAYVTVDSISSAKKAILALDKSDVGGREMRVRFSAEMNPRRRNLETMNAAPKRTIYYEGPHKLYVGNLSKNTTLEDLRHLFGRFGNVASVRVLQDLRKGSRRVYAFVSYLSHKEWDAAKSLNGTEFGGRTLVVREGVQKENRDSDSS</sequence>
<proteinExistence type="predicted"/>
<keyword evidence="1 2" id="KW-0694">RNA-binding</keyword>
<dbReference type="InterPro" id="IPR035979">
    <property type="entry name" value="RBD_domain_sf"/>
</dbReference>